<gene>
    <name evidence="2" type="ORF">FB390_4382</name>
</gene>
<feature type="region of interest" description="Disordered" evidence="1">
    <location>
        <begin position="268"/>
        <end position="288"/>
    </location>
</feature>
<dbReference type="AlphaFoldDB" id="A0A543FFQ2"/>
<protein>
    <submittedName>
        <fullName evidence="2">Uncharacterized protein</fullName>
    </submittedName>
</protein>
<name>A0A543FFQ2_9NOCA</name>
<evidence type="ECO:0000313" key="2">
    <source>
        <dbReference type="EMBL" id="TQM32687.1"/>
    </source>
</evidence>
<sequence>MHTPTSLQRRLLGAIHHAAEVEADLRGDPEAKGTDVRRVSDHVDRLAEIAAMVGLPAQWIQYERAAGARGSGWDPQQEYLGAAHIDRDALVRGFTTRIAELQEWAVLQATADASGLLRGADAHEAREAFGRTMGQAWELAGAVGHALELTDVEVRGAWDKVGHRLAHYSDQLSDYTRSCLHLAFHRVSQVDFHRDGIVWLVLKEAGVTHEDVSRVMLSTPDQMIAAARTYLENHSGARGHIEAAEPGHLIGEAIRTATNTAAEVGAAHNDDWSGVDAQPSTPEPGVEP</sequence>
<accession>A0A543FFQ2</accession>
<keyword evidence="3" id="KW-1185">Reference proteome</keyword>
<proteinExistence type="predicted"/>
<dbReference type="EMBL" id="VFPG01000001">
    <property type="protein sequence ID" value="TQM32687.1"/>
    <property type="molecule type" value="Genomic_DNA"/>
</dbReference>
<dbReference type="Proteomes" id="UP000316331">
    <property type="component" value="Unassembled WGS sequence"/>
</dbReference>
<evidence type="ECO:0000256" key="1">
    <source>
        <dbReference type="SAM" id="MobiDB-lite"/>
    </source>
</evidence>
<evidence type="ECO:0000313" key="3">
    <source>
        <dbReference type="Proteomes" id="UP000316331"/>
    </source>
</evidence>
<comment type="caution">
    <text evidence="2">The sequence shown here is derived from an EMBL/GenBank/DDBJ whole genome shotgun (WGS) entry which is preliminary data.</text>
</comment>
<reference evidence="2 3" key="1">
    <citation type="submission" date="2019-06" db="EMBL/GenBank/DDBJ databases">
        <title>Sequencing the genomes of 1000 actinobacteria strains.</title>
        <authorList>
            <person name="Klenk H.-P."/>
        </authorList>
    </citation>
    <scope>NUCLEOTIDE SEQUENCE [LARGE SCALE GENOMIC DNA]</scope>
    <source>
        <strain evidence="2 3">DSM 103495</strain>
    </source>
</reference>
<organism evidence="2 3">
    <name type="scientific">Nocardia bhagyanarayanae</name>
    <dbReference type="NCBI Taxonomy" id="1215925"/>
    <lineage>
        <taxon>Bacteria</taxon>
        <taxon>Bacillati</taxon>
        <taxon>Actinomycetota</taxon>
        <taxon>Actinomycetes</taxon>
        <taxon>Mycobacteriales</taxon>
        <taxon>Nocardiaceae</taxon>
        <taxon>Nocardia</taxon>
    </lineage>
</organism>